<dbReference type="Proteomes" id="UP000007494">
    <property type="component" value="Chromosome X"/>
</dbReference>
<proteinExistence type="predicted"/>
<gene>
    <name evidence="5" type="ORF">BN1204_049720</name>
    <name evidence="4" type="ORF">NCLIV_049720</name>
</gene>
<dbReference type="OMA" id="IHHINLK"/>
<keyword evidence="5" id="KW-0812">Transmembrane</keyword>
<organism evidence="4 6">
    <name type="scientific">Neospora caninum (strain Liverpool)</name>
    <dbReference type="NCBI Taxonomy" id="572307"/>
    <lineage>
        <taxon>Eukaryota</taxon>
        <taxon>Sar</taxon>
        <taxon>Alveolata</taxon>
        <taxon>Apicomplexa</taxon>
        <taxon>Conoidasida</taxon>
        <taxon>Coccidia</taxon>
        <taxon>Eucoccidiorida</taxon>
        <taxon>Eimeriorina</taxon>
        <taxon>Sarcocystidae</taxon>
        <taxon>Neospora</taxon>
    </lineage>
</organism>
<keyword evidence="6" id="KW-1185">Reference proteome</keyword>
<feature type="chain" id="PRO_5007655285" evidence="2">
    <location>
        <begin position="26"/>
        <end position="487"/>
    </location>
</feature>
<dbReference type="eggNOG" id="ENOG502S6IR">
    <property type="taxonomic scope" value="Eukaryota"/>
</dbReference>
<evidence type="ECO:0000313" key="5">
    <source>
        <dbReference type="EMBL" id="CEL69256.1"/>
    </source>
</evidence>
<feature type="domain" description="CERLI1-like PH" evidence="3">
    <location>
        <begin position="225"/>
        <end position="334"/>
    </location>
</feature>
<dbReference type="GeneID" id="13442474"/>
<reference evidence="6" key="3">
    <citation type="journal article" date="2012" name="PLoS Pathog.">
        <title>Comparative genomics of the apicomplexan parasites Toxoplasma gondii and Neospora caninum: Coccidia differing in host range and transmission strategy.</title>
        <authorList>
            <person name="Reid A.J."/>
            <person name="Vermont S.J."/>
            <person name="Cotton J.A."/>
            <person name="Harris D."/>
            <person name="Hill-Cawthorne G.A."/>
            <person name="Konen-Waisman S."/>
            <person name="Latham S.M."/>
            <person name="Mourier T."/>
            <person name="Norton R."/>
            <person name="Quail M.A."/>
            <person name="Sanders M."/>
            <person name="Shanmugam D."/>
            <person name="Sohal A."/>
            <person name="Wasmuth J.D."/>
            <person name="Brunk B."/>
            <person name="Grigg M.E."/>
            <person name="Howard J.C."/>
            <person name="Parkinson J."/>
            <person name="Roos D.S."/>
            <person name="Trees A.J."/>
            <person name="Berriman M."/>
            <person name="Pain A."/>
            <person name="Wastling J.M."/>
        </authorList>
    </citation>
    <scope>NUCLEOTIDE SEQUENCE [LARGE SCALE GENOMIC DNA]</scope>
    <source>
        <strain evidence="6">Liverpool</strain>
    </source>
</reference>
<dbReference type="Pfam" id="PF23634">
    <property type="entry name" value="PH_CERLI1"/>
    <property type="match status" value="1"/>
</dbReference>
<evidence type="ECO:0000256" key="2">
    <source>
        <dbReference type="SAM" id="SignalP"/>
    </source>
</evidence>
<evidence type="ECO:0000256" key="1">
    <source>
        <dbReference type="SAM" id="MobiDB-lite"/>
    </source>
</evidence>
<feature type="signal peptide" evidence="2">
    <location>
        <begin position="1"/>
        <end position="25"/>
    </location>
</feature>
<reference evidence="4" key="2">
    <citation type="submission" date="2011-03" db="EMBL/GenBank/DDBJ databases">
        <title>Comparative genomics and transcriptomics of Neospora caninum and Toxoplasma gondii.</title>
        <authorList>
            <person name="Reid A.J."/>
            <person name="Sohal A."/>
            <person name="Harris D."/>
            <person name="Quail M."/>
            <person name="Sanders M."/>
            <person name="Berriman M."/>
            <person name="Wastling J.M."/>
            <person name="Pain A."/>
        </authorList>
    </citation>
    <scope>NUCLEOTIDE SEQUENCE</scope>
    <source>
        <strain evidence="4">Liverpool</strain>
    </source>
</reference>
<evidence type="ECO:0000259" key="3">
    <source>
        <dbReference type="Pfam" id="PF23634"/>
    </source>
</evidence>
<keyword evidence="2" id="KW-0732">Signal</keyword>
<dbReference type="VEuPathDB" id="ToxoDB:NCLIV_049720"/>
<protein>
    <submittedName>
        <fullName evidence="5">Transmembrane protein</fullName>
    </submittedName>
</protein>
<reference evidence="4" key="1">
    <citation type="submission" date="2011-02" db="EMBL/GenBank/DDBJ databases">
        <authorList>
            <person name="Aslett M."/>
        </authorList>
    </citation>
    <scope>NUCLEOTIDE SEQUENCE</scope>
    <source>
        <strain evidence="4">Liverpool</strain>
    </source>
</reference>
<dbReference type="EMBL" id="FR823391">
    <property type="protein sequence ID" value="CBZ54543.1"/>
    <property type="molecule type" value="Genomic_DNA"/>
</dbReference>
<sequence length="487" mass="54813">MFVLDPAAICCCAVTCCCGIGSVCAYRKRKSIPHPSECALIGKVYRLCGCHDHDKFDALVEVHEIHNLTESGKFFVEVHAGRCEERTGVCSAKKGRVEIQERVSIHVRQADKILTVRVKKKGLTSTEDIGDAIIGVKSDLIDGAFPKRQAFLCQKDGKTTCKVVLSFHRLDAANLSLGDFQMTPLLHQALLHAQSEAEARGETLKVDILNMTEIERLRFLSQVLEGPLKQMSSIGGAWKSLYFRAAERRNGKWEWQYWSSKDDCMSGVKKRGAYSFMAISLVLPDKHDRHCFYIRYHDSGGVHDLFFKRVDRDRNLWSDGLFEFIEKLREYLEKHPEASMPGRGSSSSRKEKKEGDVGGSRTPRKREGAALSPRKGESDGVDSDVARSRRSPRGTDRKALSHRSRVDAADLAEKRRVLSPRQTAADEMTRPRASVLKGRMVDGLMYDRPIEAEQAREAREEDEQPAGGRTEDTDYAHEEVEPLLFAQ</sequence>
<accession>F0VKE2</accession>
<reference evidence="5" key="4">
    <citation type="journal article" date="2015" name="PLoS ONE">
        <title>Comprehensive Evaluation of Toxoplasma gondii VEG and Neospora caninum LIV Genomes with Tachyzoite Stage Transcriptome and Proteome Defines Novel Transcript Features.</title>
        <authorList>
            <person name="Ramaprasad A."/>
            <person name="Mourier T."/>
            <person name="Naeem R."/>
            <person name="Malas T.B."/>
            <person name="Moussa E."/>
            <person name="Panigrahi A."/>
            <person name="Vermont S.J."/>
            <person name="Otto T.D."/>
            <person name="Wastling J."/>
            <person name="Pain A."/>
        </authorList>
    </citation>
    <scope>NUCLEOTIDE SEQUENCE</scope>
    <source>
        <strain evidence="5">Liverpool</strain>
    </source>
</reference>
<dbReference type="InterPro" id="IPR056293">
    <property type="entry name" value="PH_CERLI1"/>
</dbReference>
<dbReference type="EMBL" id="LN714485">
    <property type="protein sequence ID" value="CEL69256.1"/>
    <property type="molecule type" value="Genomic_DNA"/>
</dbReference>
<feature type="region of interest" description="Disordered" evidence="1">
    <location>
        <begin position="335"/>
        <end position="436"/>
    </location>
</feature>
<feature type="compositionally biased region" description="Basic and acidic residues" evidence="1">
    <location>
        <begin position="469"/>
        <end position="480"/>
    </location>
</feature>
<dbReference type="InParanoid" id="F0VKE2"/>
<feature type="region of interest" description="Disordered" evidence="1">
    <location>
        <begin position="450"/>
        <end position="487"/>
    </location>
</feature>
<feature type="compositionally biased region" description="Basic and acidic residues" evidence="1">
    <location>
        <begin position="450"/>
        <end position="459"/>
    </location>
</feature>
<keyword evidence="5" id="KW-0472">Membrane</keyword>
<evidence type="ECO:0000313" key="6">
    <source>
        <dbReference type="Proteomes" id="UP000007494"/>
    </source>
</evidence>
<feature type="compositionally biased region" description="Basic and acidic residues" evidence="1">
    <location>
        <begin position="393"/>
        <end position="416"/>
    </location>
</feature>
<dbReference type="AlphaFoldDB" id="F0VKE2"/>
<evidence type="ECO:0000313" key="4">
    <source>
        <dbReference type="EMBL" id="CBZ54543.1"/>
    </source>
</evidence>
<dbReference type="OrthoDB" id="359169at2759"/>
<name>F0VKE2_NEOCL</name>
<dbReference type="RefSeq" id="XP_003884573.1">
    <property type="nucleotide sequence ID" value="XM_003884524.1"/>
</dbReference>